<evidence type="ECO:0000313" key="2">
    <source>
        <dbReference type="Proteomes" id="UP000019113"/>
    </source>
</evidence>
<organism evidence="1 2">
    <name type="scientific">Halomonas huangheensis</name>
    <dbReference type="NCBI Taxonomy" id="1178482"/>
    <lineage>
        <taxon>Bacteria</taxon>
        <taxon>Pseudomonadati</taxon>
        <taxon>Pseudomonadota</taxon>
        <taxon>Gammaproteobacteria</taxon>
        <taxon>Oceanospirillales</taxon>
        <taxon>Halomonadaceae</taxon>
        <taxon>Halomonas</taxon>
    </lineage>
</organism>
<dbReference type="EMBL" id="AVBC01000014">
    <property type="protein sequence ID" value="ERL52853.1"/>
    <property type="molecule type" value="Genomic_DNA"/>
</dbReference>
<accession>W1NBL0</accession>
<reference evidence="1 2" key="1">
    <citation type="submission" date="2013-08" db="EMBL/GenBank/DDBJ databases">
        <title>draft genome of Halomonas huanghegensis, strain BJGMM-B45T.</title>
        <authorList>
            <person name="Miao C."/>
            <person name="Wan Y."/>
            <person name="Jin W."/>
        </authorList>
    </citation>
    <scope>NUCLEOTIDE SEQUENCE [LARGE SCALE GENOMIC DNA]</scope>
    <source>
        <strain evidence="1 2">BJGMM-B45</strain>
    </source>
</reference>
<keyword evidence="2" id="KW-1185">Reference proteome</keyword>
<protein>
    <submittedName>
        <fullName evidence="1">Uncharacterized protein</fullName>
    </submittedName>
</protein>
<gene>
    <name evidence="1" type="ORF">BJB45_16370</name>
</gene>
<sequence length="32" mass="3626">MRKMQDSFTNEQRNDAILVPCVSHDSGADEQC</sequence>
<evidence type="ECO:0000313" key="1">
    <source>
        <dbReference type="EMBL" id="ERL52853.1"/>
    </source>
</evidence>
<proteinExistence type="predicted"/>
<comment type="caution">
    <text evidence="1">The sequence shown here is derived from an EMBL/GenBank/DDBJ whole genome shotgun (WGS) entry which is preliminary data.</text>
</comment>
<dbReference type="AlphaFoldDB" id="W1NBL0"/>
<name>W1NBL0_9GAMM</name>
<dbReference type="Proteomes" id="UP000019113">
    <property type="component" value="Unassembled WGS sequence"/>
</dbReference>